<dbReference type="InterPro" id="IPR006282">
    <property type="entry name" value="Thi_PPkinase"/>
</dbReference>
<accession>A0A7Z0WV25</accession>
<dbReference type="Proteomes" id="UP000185604">
    <property type="component" value="Unassembled WGS sequence"/>
</dbReference>
<dbReference type="CDD" id="cd07995">
    <property type="entry name" value="TPK"/>
    <property type="match status" value="1"/>
</dbReference>
<evidence type="ECO:0000256" key="3">
    <source>
        <dbReference type="ARBA" id="ARBA00022777"/>
    </source>
</evidence>
<keyword evidence="1" id="KW-0808">Transferase</keyword>
<name>A0A7Z0WV25_9BACI</name>
<evidence type="ECO:0000256" key="4">
    <source>
        <dbReference type="ARBA" id="ARBA00022840"/>
    </source>
</evidence>
<evidence type="ECO:0000259" key="6">
    <source>
        <dbReference type="SMART" id="SM00983"/>
    </source>
</evidence>
<evidence type="ECO:0000313" key="7">
    <source>
        <dbReference type="EMBL" id="OLF87672.1"/>
    </source>
</evidence>
<dbReference type="SMART" id="SM00983">
    <property type="entry name" value="TPK_B1_binding"/>
    <property type="match status" value="1"/>
</dbReference>
<reference evidence="7 8" key="1">
    <citation type="journal article" date="2016" name="Front. Microbiol.">
        <title>High-Level Heat Resistance of Spores of Bacillus amyloliquefaciens and Bacillus licheniformis Results from the Presence of a spoVA Operon in a Tn1546 Transposon.</title>
        <authorList>
            <person name="Berendsen E.M."/>
            <person name="Koning R.A."/>
            <person name="Boekhorst J."/>
            <person name="de Jong A."/>
            <person name="Kuipers O.P."/>
            <person name="Wells-Bennik M.H."/>
        </authorList>
    </citation>
    <scope>NUCLEOTIDE SEQUENCE [LARGE SCALE GENOMIC DNA]</scope>
    <source>
        <strain evidence="7 8">B4121</strain>
    </source>
</reference>
<dbReference type="InterPro" id="IPR036759">
    <property type="entry name" value="TPK_catalytic_sf"/>
</dbReference>
<dbReference type="InterPro" id="IPR007373">
    <property type="entry name" value="Thiamin_PyroPKinase_B1-bd"/>
</dbReference>
<keyword evidence="4" id="KW-0067">ATP-binding</keyword>
<protein>
    <recommendedName>
        <fullName evidence="5">Thiamine diphosphokinase</fullName>
        <ecNumber evidence="5">2.7.6.2</ecNumber>
    </recommendedName>
</protein>
<dbReference type="InterPro" id="IPR036371">
    <property type="entry name" value="TPK_B1-bd_sf"/>
</dbReference>
<dbReference type="GO" id="GO:0005524">
    <property type="term" value="F:ATP binding"/>
    <property type="evidence" value="ECO:0007669"/>
    <property type="project" value="UniProtKB-KW"/>
</dbReference>
<dbReference type="EC" id="2.7.6.2" evidence="5"/>
<sequence length="236" mass="26352">MKKSRLSQAELFFYGVYRKDNAMKTINIVAGGPDHLIPDLLQYQDGDALWVGVDRGAVTLLAAGIVPDEAFGDFDSITDEQKKAIEKAAPRLHIYRAEKDQTDLDLALSWAVGQRPSFIRMFGISGGRADHFLGNLHLLYTAMKQNVKTVMIDRQNTISMHPQGSYTVMRDQTKPYISFLPFTETVKNLSLEGFKYSLNKCHIALGSTLCISNELIHSQGAFSFSEGIIIMIRSTD</sequence>
<dbReference type="GO" id="GO:0016301">
    <property type="term" value="F:kinase activity"/>
    <property type="evidence" value="ECO:0007669"/>
    <property type="project" value="UniProtKB-KW"/>
</dbReference>
<keyword evidence="3 7" id="KW-0418">Kinase</keyword>
<dbReference type="InterPro" id="IPR053149">
    <property type="entry name" value="TPK"/>
</dbReference>
<dbReference type="GO" id="GO:0006772">
    <property type="term" value="P:thiamine metabolic process"/>
    <property type="evidence" value="ECO:0007669"/>
    <property type="project" value="UniProtKB-UniRule"/>
</dbReference>
<evidence type="ECO:0000313" key="8">
    <source>
        <dbReference type="Proteomes" id="UP000185604"/>
    </source>
</evidence>
<dbReference type="GO" id="GO:0004788">
    <property type="term" value="F:thiamine diphosphokinase activity"/>
    <property type="evidence" value="ECO:0007669"/>
    <property type="project" value="UniProtKB-UniRule"/>
</dbReference>
<dbReference type="GO" id="GO:0030975">
    <property type="term" value="F:thiamine binding"/>
    <property type="evidence" value="ECO:0007669"/>
    <property type="project" value="InterPro"/>
</dbReference>
<dbReference type="Gene3D" id="3.40.50.10240">
    <property type="entry name" value="Thiamin pyrophosphokinase, catalytic domain"/>
    <property type="match status" value="1"/>
</dbReference>
<keyword evidence="2" id="KW-0547">Nucleotide-binding</keyword>
<gene>
    <name evidence="7" type="ORF">B4121_4124</name>
</gene>
<evidence type="ECO:0000256" key="5">
    <source>
        <dbReference type="NCBIfam" id="TIGR01378"/>
    </source>
</evidence>
<dbReference type="AlphaFoldDB" id="A0A7Z0WV25"/>
<feature type="domain" description="Thiamin pyrophosphokinase thiamin-binding" evidence="6">
    <location>
        <begin position="164"/>
        <end position="230"/>
    </location>
</feature>
<dbReference type="PANTHER" id="PTHR41299">
    <property type="entry name" value="THIAMINE PYROPHOSPHOKINASE"/>
    <property type="match status" value="1"/>
</dbReference>
<dbReference type="Pfam" id="PF04265">
    <property type="entry name" value="TPK_B1_binding"/>
    <property type="match status" value="1"/>
</dbReference>
<dbReference type="SUPFAM" id="SSF63999">
    <property type="entry name" value="Thiamin pyrophosphokinase, catalytic domain"/>
    <property type="match status" value="1"/>
</dbReference>
<dbReference type="NCBIfam" id="TIGR01378">
    <property type="entry name" value="thi_PPkinase"/>
    <property type="match status" value="1"/>
</dbReference>
<dbReference type="SUPFAM" id="SSF63862">
    <property type="entry name" value="Thiamin pyrophosphokinase, substrate-binding domain"/>
    <property type="match status" value="1"/>
</dbReference>
<evidence type="ECO:0000256" key="2">
    <source>
        <dbReference type="ARBA" id="ARBA00022741"/>
    </source>
</evidence>
<dbReference type="Pfam" id="PF04263">
    <property type="entry name" value="TPK_catalytic"/>
    <property type="match status" value="1"/>
</dbReference>
<dbReference type="EMBL" id="LKPO01000026">
    <property type="protein sequence ID" value="OLF87672.1"/>
    <property type="molecule type" value="Genomic_DNA"/>
</dbReference>
<proteinExistence type="predicted"/>
<dbReference type="PANTHER" id="PTHR41299:SF1">
    <property type="entry name" value="THIAMINE PYROPHOSPHOKINASE"/>
    <property type="match status" value="1"/>
</dbReference>
<dbReference type="InterPro" id="IPR007371">
    <property type="entry name" value="TPK_catalytic"/>
</dbReference>
<organism evidence="7 8">
    <name type="scientific">Bacillus paralicheniformis</name>
    <dbReference type="NCBI Taxonomy" id="1648923"/>
    <lineage>
        <taxon>Bacteria</taxon>
        <taxon>Bacillati</taxon>
        <taxon>Bacillota</taxon>
        <taxon>Bacilli</taxon>
        <taxon>Bacillales</taxon>
        <taxon>Bacillaceae</taxon>
        <taxon>Bacillus</taxon>
    </lineage>
</organism>
<evidence type="ECO:0000256" key="1">
    <source>
        <dbReference type="ARBA" id="ARBA00022679"/>
    </source>
</evidence>
<dbReference type="GO" id="GO:0009229">
    <property type="term" value="P:thiamine diphosphate biosynthetic process"/>
    <property type="evidence" value="ECO:0007669"/>
    <property type="project" value="InterPro"/>
</dbReference>
<comment type="caution">
    <text evidence="7">The sequence shown here is derived from an EMBL/GenBank/DDBJ whole genome shotgun (WGS) entry which is preliminary data.</text>
</comment>